<dbReference type="EMBL" id="CAJOBC010002854">
    <property type="protein sequence ID" value="CAF3754856.1"/>
    <property type="molecule type" value="Genomic_DNA"/>
</dbReference>
<organism evidence="12 14">
    <name type="scientific">Didymodactylos carnosus</name>
    <dbReference type="NCBI Taxonomy" id="1234261"/>
    <lineage>
        <taxon>Eukaryota</taxon>
        <taxon>Metazoa</taxon>
        <taxon>Spiralia</taxon>
        <taxon>Gnathifera</taxon>
        <taxon>Rotifera</taxon>
        <taxon>Eurotatoria</taxon>
        <taxon>Bdelloidea</taxon>
        <taxon>Philodinida</taxon>
        <taxon>Philodinidae</taxon>
        <taxon>Didymodactylos</taxon>
    </lineage>
</organism>
<dbReference type="OrthoDB" id="196131at2759"/>
<evidence type="ECO:0000256" key="6">
    <source>
        <dbReference type="PROSITE-ProRule" id="PRU00552"/>
    </source>
</evidence>
<evidence type="ECO:0000256" key="2">
    <source>
        <dbReference type="ARBA" id="ARBA00022741"/>
    </source>
</evidence>
<evidence type="ECO:0000259" key="9">
    <source>
        <dbReference type="PROSITE" id="PS51192"/>
    </source>
</evidence>
<gene>
    <name evidence="12" type="ORF">GPM918_LOCUS12817</name>
    <name evidence="13" type="ORF">SRO942_LOCUS12817</name>
</gene>
<evidence type="ECO:0000256" key="8">
    <source>
        <dbReference type="SAM" id="MobiDB-lite"/>
    </source>
</evidence>
<keyword evidence="5 7" id="KW-0067">ATP-binding</keyword>
<dbReference type="Pfam" id="PF00270">
    <property type="entry name" value="DEAD"/>
    <property type="match status" value="1"/>
</dbReference>
<evidence type="ECO:0000256" key="7">
    <source>
        <dbReference type="RuleBase" id="RU000492"/>
    </source>
</evidence>
<dbReference type="PANTHER" id="PTHR47958">
    <property type="entry name" value="ATP-DEPENDENT RNA HELICASE DBP3"/>
    <property type="match status" value="1"/>
</dbReference>
<evidence type="ECO:0000259" key="10">
    <source>
        <dbReference type="PROSITE" id="PS51194"/>
    </source>
</evidence>
<name>A0A814F8B1_9BILA</name>
<evidence type="ECO:0000256" key="1">
    <source>
        <dbReference type="ARBA" id="ARBA00012552"/>
    </source>
</evidence>
<dbReference type="GO" id="GO:0003676">
    <property type="term" value="F:nucleic acid binding"/>
    <property type="evidence" value="ECO:0007669"/>
    <property type="project" value="InterPro"/>
</dbReference>
<keyword evidence="3 7" id="KW-0378">Hydrolase</keyword>
<dbReference type="EC" id="3.6.4.13" evidence="1"/>
<reference evidence="12" key="1">
    <citation type="submission" date="2021-02" db="EMBL/GenBank/DDBJ databases">
        <authorList>
            <person name="Nowell W R."/>
        </authorList>
    </citation>
    <scope>NUCLEOTIDE SEQUENCE</scope>
</reference>
<dbReference type="InterPro" id="IPR001650">
    <property type="entry name" value="Helicase_C-like"/>
</dbReference>
<dbReference type="GO" id="GO:0016787">
    <property type="term" value="F:hydrolase activity"/>
    <property type="evidence" value="ECO:0007669"/>
    <property type="project" value="UniProtKB-KW"/>
</dbReference>
<dbReference type="CDD" id="cd18787">
    <property type="entry name" value="SF2_C_DEAD"/>
    <property type="match status" value="1"/>
</dbReference>
<dbReference type="SUPFAM" id="SSF52540">
    <property type="entry name" value="P-loop containing nucleoside triphosphate hydrolases"/>
    <property type="match status" value="2"/>
</dbReference>
<evidence type="ECO:0000256" key="4">
    <source>
        <dbReference type="ARBA" id="ARBA00022806"/>
    </source>
</evidence>
<dbReference type="EMBL" id="CAJNOQ010002854">
    <property type="protein sequence ID" value="CAF0982332.1"/>
    <property type="molecule type" value="Genomic_DNA"/>
</dbReference>
<evidence type="ECO:0000256" key="5">
    <source>
        <dbReference type="ARBA" id="ARBA00022840"/>
    </source>
</evidence>
<evidence type="ECO:0000259" key="11">
    <source>
        <dbReference type="PROSITE" id="PS51195"/>
    </source>
</evidence>
<dbReference type="AlphaFoldDB" id="A0A814F8B1"/>
<dbReference type="InterPro" id="IPR014001">
    <property type="entry name" value="Helicase_ATP-bd"/>
</dbReference>
<keyword evidence="14" id="KW-1185">Reference proteome</keyword>
<feature type="domain" description="Helicase ATP-binding" evidence="9">
    <location>
        <begin position="144"/>
        <end position="295"/>
    </location>
</feature>
<sequence>MSYSRGGGSSYGGGGGSGGHYSRDQSRGSNRYGSSSTGRSSGGNNLLSEMENMPIPAPRAGPPVIKNFYTESPLIVNRPQSVTDQFYTLNEMAIRGFAPKPVLSFDEAPFTSQMKSIVHRLGYQRPTAIQSQAWPVLLSGSDLFMIPGLIHAAGQSGSRHGDPIVLVLAPTRELAQQIQSVCNDFCSATNARSVCVYGGAPKPPQKRDIRHGLEVCIATPGRLLDFVREKTINLDRVTYLVLDEADRMLDMGFEPQIRKIIRYIRPDRQTSMFSATWPKEVQKLAEDFMSNCSHITLGKAVLNANQNIHQIVDVCEENEKESKLAKVLAAVMREQDCKVIIFAQTKKRVDDFFFTVKRLGYPVFPIHGDKRQQERDRVLSEFRNRPRAVLIATDVAARGLVKLERTSKKNRSSTFNGYIGAEYNGRRRRIFI</sequence>
<feature type="short sequence motif" description="Q motif" evidence="6">
    <location>
        <begin position="103"/>
        <end position="131"/>
    </location>
</feature>
<evidence type="ECO:0000256" key="3">
    <source>
        <dbReference type="ARBA" id="ARBA00022801"/>
    </source>
</evidence>
<dbReference type="PROSITE" id="PS00039">
    <property type="entry name" value="DEAD_ATP_HELICASE"/>
    <property type="match status" value="1"/>
</dbReference>
<feature type="compositionally biased region" description="Low complexity" evidence="8">
    <location>
        <begin position="27"/>
        <end position="45"/>
    </location>
</feature>
<dbReference type="InterPro" id="IPR014014">
    <property type="entry name" value="RNA_helicase_DEAD_Q_motif"/>
</dbReference>
<comment type="similarity">
    <text evidence="7">Belongs to the DEAD box helicase family.</text>
</comment>
<dbReference type="GO" id="GO:0005524">
    <property type="term" value="F:ATP binding"/>
    <property type="evidence" value="ECO:0007669"/>
    <property type="project" value="UniProtKB-KW"/>
</dbReference>
<dbReference type="InterPro" id="IPR027417">
    <property type="entry name" value="P-loop_NTPase"/>
</dbReference>
<dbReference type="GO" id="GO:0003724">
    <property type="term" value="F:RNA helicase activity"/>
    <property type="evidence" value="ECO:0007669"/>
    <property type="project" value="UniProtKB-EC"/>
</dbReference>
<dbReference type="Pfam" id="PF00271">
    <property type="entry name" value="Helicase_C"/>
    <property type="match status" value="1"/>
</dbReference>
<protein>
    <recommendedName>
        <fullName evidence="1">RNA helicase</fullName>
        <ecNumber evidence="1">3.6.4.13</ecNumber>
    </recommendedName>
</protein>
<evidence type="ECO:0000313" key="14">
    <source>
        <dbReference type="Proteomes" id="UP000663829"/>
    </source>
</evidence>
<evidence type="ECO:0000313" key="13">
    <source>
        <dbReference type="EMBL" id="CAF3754856.1"/>
    </source>
</evidence>
<dbReference type="PROSITE" id="PS51195">
    <property type="entry name" value="Q_MOTIF"/>
    <property type="match status" value="1"/>
</dbReference>
<keyword evidence="4 7" id="KW-0347">Helicase</keyword>
<dbReference type="Proteomes" id="UP000663829">
    <property type="component" value="Unassembled WGS sequence"/>
</dbReference>
<dbReference type="Gene3D" id="3.40.50.300">
    <property type="entry name" value="P-loop containing nucleotide triphosphate hydrolases"/>
    <property type="match status" value="2"/>
</dbReference>
<dbReference type="InterPro" id="IPR000629">
    <property type="entry name" value="RNA-helicase_DEAD-box_CS"/>
</dbReference>
<feature type="region of interest" description="Disordered" evidence="8">
    <location>
        <begin position="1"/>
        <end position="61"/>
    </location>
</feature>
<feature type="compositionally biased region" description="Gly residues" evidence="8">
    <location>
        <begin position="1"/>
        <end position="19"/>
    </location>
</feature>
<dbReference type="SMART" id="SM00487">
    <property type="entry name" value="DEXDc"/>
    <property type="match status" value="1"/>
</dbReference>
<dbReference type="PROSITE" id="PS51192">
    <property type="entry name" value="HELICASE_ATP_BIND_1"/>
    <property type="match status" value="1"/>
</dbReference>
<keyword evidence="2 7" id="KW-0547">Nucleotide-binding</keyword>
<dbReference type="PROSITE" id="PS51194">
    <property type="entry name" value="HELICASE_CTER"/>
    <property type="match status" value="1"/>
</dbReference>
<proteinExistence type="inferred from homology"/>
<evidence type="ECO:0000313" key="12">
    <source>
        <dbReference type="EMBL" id="CAF0982332.1"/>
    </source>
</evidence>
<feature type="domain" description="DEAD-box RNA helicase Q" evidence="11">
    <location>
        <begin position="103"/>
        <end position="131"/>
    </location>
</feature>
<dbReference type="InterPro" id="IPR011545">
    <property type="entry name" value="DEAD/DEAH_box_helicase_dom"/>
</dbReference>
<accession>A0A814F8B1</accession>
<comment type="caution">
    <text evidence="12">The sequence shown here is derived from an EMBL/GenBank/DDBJ whole genome shotgun (WGS) entry which is preliminary data.</text>
</comment>
<dbReference type="Proteomes" id="UP000681722">
    <property type="component" value="Unassembled WGS sequence"/>
</dbReference>
<feature type="domain" description="Helicase C-terminal" evidence="10">
    <location>
        <begin position="307"/>
        <end position="432"/>
    </location>
</feature>